<reference evidence="3 4" key="1">
    <citation type="submission" date="2014-11" db="EMBL/GenBank/DDBJ databases">
        <authorList>
            <person name="Park G.-S."/>
            <person name="Hong S.-J."/>
            <person name="Jung B.K."/>
            <person name="Khan A.R."/>
            <person name="Kwak Y."/>
            <person name="Shin J.-H."/>
        </authorList>
    </citation>
    <scope>NUCLEOTIDE SEQUENCE [LARGE SCALE GENOMIC DNA]</scope>
    <source>
        <strain evidence="3 4">DSM 27622</strain>
    </source>
</reference>
<feature type="domain" description="Secretion system C-terminal sorting" evidence="2">
    <location>
        <begin position="263"/>
        <end position="328"/>
    </location>
</feature>
<dbReference type="KEGG" id="cgn:OK18_17010"/>
<evidence type="ECO:0000259" key="2">
    <source>
        <dbReference type="Pfam" id="PF18962"/>
    </source>
</evidence>
<dbReference type="NCBIfam" id="TIGR04183">
    <property type="entry name" value="Por_Secre_tail"/>
    <property type="match status" value="1"/>
</dbReference>
<dbReference type="STRING" id="1324352.OK18_17010"/>
<dbReference type="OrthoDB" id="866189at2"/>
<dbReference type="PATRIC" id="fig|1324352.5.peg.3555"/>
<dbReference type="InterPro" id="IPR026444">
    <property type="entry name" value="Secre_tail"/>
</dbReference>
<dbReference type="EMBL" id="CP009928">
    <property type="protein sequence ID" value="AKK74082.1"/>
    <property type="molecule type" value="Genomic_DNA"/>
</dbReference>
<organism evidence="3 4">
    <name type="scientific">Chryseobacterium gallinarum</name>
    <dbReference type="NCBI Taxonomy" id="1324352"/>
    <lineage>
        <taxon>Bacteria</taxon>
        <taxon>Pseudomonadati</taxon>
        <taxon>Bacteroidota</taxon>
        <taxon>Flavobacteriia</taxon>
        <taxon>Flavobacteriales</taxon>
        <taxon>Weeksellaceae</taxon>
        <taxon>Chryseobacterium group</taxon>
        <taxon>Chryseobacterium</taxon>
    </lineage>
</organism>
<keyword evidence="1" id="KW-0732">Signal</keyword>
<dbReference type="Proteomes" id="UP000035213">
    <property type="component" value="Chromosome"/>
</dbReference>
<evidence type="ECO:0000313" key="3">
    <source>
        <dbReference type="EMBL" id="AKK74082.1"/>
    </source>
</evidence>
<dbReference type="Pfam" id="PF18962">
    <property type="entry name" value="Por_Secre_tail"/>
    <property type="match status" value="1"/>
</dbReference>
<protein>
    <recommendedName>
        <fullName evidence="2">Secretion system C-terminal sorting domain-containing protein</fullName>
    </recommendedName>
</protein>
<sequence length="330" mass="35542">MKKLNSILCIVIGIIGYAQPSITRSALDQINVTRTFKAGDVPLTATQGSAGANVSWDFSAYIVPNVNSTVTNECPGQSNCFRFPGANRITKPTLSDVYDFTSMSDAEAIMLGSYAGPSFGDVTITYTDPLIDFKFPVTYLQQFTDNYQFNTVSGGIGSSSESGQVVNNVDAYGTITTPAGTFSNVIRVKKMRTGIQTVPGLPPFTYTNEAYIWISQSAGIVFSFAINSFVLNGTTNVTKSVSYPESGALSAIDLDSKKAEFSVYPNPASDFIKIRSKDEIKKISVTSLDGKAVASGMSDYIDLSKLPKGVYILQGELRNGQSVSRKIIKK</sequence>
<dbReference type="AlphaFoldDB" id="A0A0G3MAL8"/>
<name>A0A0G3MAL8_CHRGL</name>
<dbReference type="Gene3D" id="2.40.360.20">
    <property type="match status" value="1"/>
</dbReference>
<evidence type="ECO:0000313" key="4">
    <source>
        <dbReference type="Proteomes" id="UP000035213"/>
    </source>
</evidence>
<dbReference type="RefSeq" id="WP_053328779.1">
    <property type="nucleotide sequence ID" value="NZ_CP009928.1"/>
</dbReference>
<gene>
    <name evidence="3" type="ORF">OK18_17010</name>
</gene>
<evidence type="ECO:0000256" key="1">
    <source>
        <dbReference type="ARBA" id="ARBA00022729"/>
    </source>
</evidence>
<proteinExistence type="predicted"/>
<accession>A0A0G3MAL8</accession>